<dbReference type="AlphaFoldDB" id="A0A067Q5S6"/>
<evidence type="ECO:0000313" key="2">
    <source>
        <dbReference type="Proteomes" id="UP000027265"/>
    </source>
</evidence>
<name>A0A067Q5S6_9AGAM</name>
<keyword evidence="2" id="KW-1185">Reference proteome</keyword>
<accession>A0A067Q5S6</accession>
<protein>
    <submittedName>
        <fullName evidence="1">Uncharacterized protein</fullName>
    </submittedName>
</protein>
<proteinExistence type="predicted"/>
<gene>
    <name evidence="1" type="ORF">JAAARDRAFT_457286</name>
</gene>
<dbReference type="InParanoid" id="A0A067Q5S6"/>
<sequence>MWLDGSRKAYVKRWLSSSELICCHCSFGISPFTLLPLSLPPLPFPSALPCSDLLPSLFLSFFIISPSSPSPPSPYSSHSLIPSFLHFSLSSPLRPSLPSIPSSLPSLSPSLFLCFCDPFPSQ</sequence>
<organism evidence="1 2">
    <name type="scientific">Jaapia argillacea MUCL 33604</name>
    <dbReference type="NCBI Taxonomy" id="933084"/>
    <lineage>
        <taxon>Eukaryota</taxon>
        <taxon>Fungi</taxon>
        <taxon>Dikarya</taxon>
        <taxon>Basidiomycota</taxon>
        <taxon>Agaricomycotina</taxon>
        <taxon>Agaricomycetes</taxon>
        <taxon>Agaricomycetidae</taxon>
        <taxon>Jaapiales</taxon>
        <taxon>Jaapiaceae</taxon>
        <taxon>Jaapia</taxon>
    </lineage>
</organism>
<evidence type="ECO:0000313" key="1">
    <source>
        <dbReference type="EMBL" id="KDQ62349.1"/>
    </source>
</evidence>
<reference evidence="2" key="1">
    <citation type="journal article" date="2014" name="Proc. Natl. Acad. Sci. U.S.A.">
        <title>Extensive sampling of basidiomycete genomes demonstrates inadequacy of the white-rot/brown-rot paradigm for wood decay fungi.</title>
        <authorList>
            <person name="Riley R."/>
            <person name="Salamov A.A."/>
            <person name="Brown D.W."/>
            <person name="Nagy L.G."/>
            <person name="Floudas D."/>
            <person name="Held B.W."/>
            <person name="Levasseur A."/>
            <person name="Lombard V."/>
            <person name="Morin E."/>
            <person name="Otillar R."/>
            <person name="Lindquist E.A."/>
            <person name="Sun H."/>
            <person name="LaButti K.M."/>
            <person name="Schmutz J."/>
            <person name="Jabbour D."/>
            <person name="Luo H."/>
            <person name="Baker S.E."/>
            <person name="Pisabarro A.G."/>
            <person name="Walton J.D."/>
            <person name="Blanchette R.A."/>
            <person name="Henrissat B."/>
            <person name="Martin F."/>
            <person name="Cullen D."/>
            <person name="Hibbett D.S."/>
            <person name="Grigoriev I.V."/>
        </authorList>
    </citation>
    <scope>NUCLEOTIDE SEQUENCE [LARGE SCALE GENOMIC DNA]</scope>
    <source>
        <strain evidence="2">MUCL 33604</strain>
    </source>
</reference>
<dbReference type="Proteomes" id="UP000027265">
    <property type="component" value="Unassembled WGS sequence"/>
</dbReference>
<dbReference type="HOGENOM" id="CLU_2027074_0_0_1"/>
<dbReference type="EMBL" id="KL197711">
    <property type="protein sequence ID" value="KDQ62349.1"/>
    <property type="molecule type" value="Genomic_DNA"/>
</dbReference>